<keyword evidence="5 7" id="KW-0472">Membrane</keyword>
<dbReference type="InterPro" id="IPR052053">
    <property type="entry name" value="IM_YidH-like"/>
</dbReference>
<dbReference type="PANTHER" id="PTHR34187">
    <property type="entry name" value="FGR18P"/>
    <property type="match status" value="1"/>
</dbReference>
<keyword evidence="4 7" id="KW-1133">Transmembrane helix</keyword>
<evidence type="ECO:0000256" key="4">
    <source>
        <dbReference type="ARBA" id="ARBA00022989"/>
    </source>
</evidence>
<comment type="caution">
    <text evidence="9">The sequence shown here is derived from an EMBL/GenBank/DDBJ whole genome shotgun (WGS) entry which is preliminary data.</text>
</comment>
<evidence type="ECO:0000313" key="9">
    <source>
        <dbReference type="EMBL" id="GFF20645.1"/>
    </source>
</evidence>
<dbReference type="PANTHER" id="PTHR34187:SF2">
    <property type="entry name" value="DUF202 DOMAIN-CONTAINING PROTEIN"/>
    <property type="match status" value="1"/>
</dbReference>
<evidence type="ECO:0000256" key="7">
    <source>
        <dbReference type="SAM" id="Phobius"/>
    </source>
</evidence>
<sequence>MMSRLRHFLFAKSVANDGSQLRDHLANERTFLSWTRMGLAFAAMALALGRLGIIDRIFSRDLNIRSVSDPSPEPARSTAARDGREGSRQEPEPATSGNNETMASQVCWAISISSFGYGICRYVTVRRALLQGRFVPAIWGPVLMTCGSLGSLGILLQSGHWGSRNGNSHTS</sequence>
<comment type="subcellular location">
    <subcellularLocation>
        <location evidence="1">Cell membrane</location>
        <topology evidence="1">Multi-pass membrane protein</topology>
    </subcellularLocation>
</comment>
<evidence type="ECO:0000256" key="5">
    <source>
        <dbReference type="ARBA" id="ARBA00023136"/>
    </source>
</evidence>
<evidence type="ECO:0000259" key="8">
    <source>
        <dbReference type="Pfam" id="PF02656"/>
    </source>
</evidence>
<feature type="region of interest" description="Disordered" evidence="6">
    <location>
        <begin position="68"/>
        <end position="99"/>
    </location>
</feature>
<keyword evidence="2" id="KW-1003">Cell membrane</keyword>
<dbReference type="OrthoDB" id="199599at2759"/>
<organism evidence="9 10">
    <name type="scientific">Aspergillus terreus</name>
    <dbReference type="NCBI Taxonomy" id="33178"/>
    <lineage>
        <taxon>Eukaryota</taxon>
        <taxon>Fungi</taxon>
        <taxon>Dikarya</taxon>
        <taxon>Ascomycota</taxon>
        <taxon>Pezizomycotina</taxon>
        <taxon>Eurotiomycetes</taxon>
        <taxon>Eurotiomycetidae</taxon>
        <taxon>Eurotiales</taxon>
        <taxon>Aspergillaceae</taxon>
        <taxon>Aspergillus</taxon>
        <taxon>Aspergillus subgen. Circumdati</taxon>
    </lineage>
</organism>
<feature type="domain" description="DUF202" evidence="8">
    <location>
        <begin position="22"/>
        <end position="128"/>
    </location>
</feature>
<dbReference type="EMBL" id="BLJY01000012">
    <property type="protein sequence ID" value="GFF20645.1"/>
    <property type="molecule type" value="Genomic_DNA"/>
</dbReference>
<proteinExistence type="predicted"/>
<accession>A0A5M3ZBG8</accession>
<evidence type="ECO:0000313" key="10">
    <source>
        <dbReference type="Proteomes" id="UP000452235"/>
    </source>
</evidence>
<evidence type="ECO:0000256" key="3">
    <source>
        <dbReference type="ARBA" id="ARBA00022692"/>
    </source>
</evidence>
<dbReference type="Proteomes" id="UP000452235">
    <property type="component" value="Unassembled WGS sequence"/>
</dbReference>
<evidence type="ECO:0000256" key="1">
    <source>
        <dbReference type="ARBA" id="ARBA00004651"/>
    </source>
</evidence>
<evidence type="ECO:0000256" key="6">
    <source>
        <dbReference type="SAM" id="MobiDB-lite"/>
    </source>
</evidence>
<name>A0A5M3ZBG8_ASPTE</name>
<gene>
    <name evidence="9" type="ORF">ATEIFO6365_0012040100</name>
</gene>
<protein>
    <submittedName>
        <fullName evidence="9">Inner membrane protein YidH</fullName>
    </submittedName>
</protein>
<feature type="transmembrane region" description="Helical" evidence="7">
    <location>
        <begin position="134"/>
        <end position="156"/>
    </location>
</feature>
<feature type="compositionally biased region" description="Basic and acidic residues" evidence="6">
    <location>
        <begin position="79"/>
        <end position="91"/>
    </location>
</feature>
<feature type="transmembrane region" description="Helical" evidence="7">
    <location>
        <begin position="31"/>
        <end position="53"/>
    </location>
</feature>
<dbReference type="Pfam" id="PF02656">
    <property type="entry name" value="DUF202"/>
    <property type="match status" value="1"/>
</dbReference>
<keyword evidence="10" id="KW-1185">Reference proteome</keyword>
<dbReference type="InterPro" id="IPR003807">
    <property type="entry name" value="DUF202"/>
</dbReference>
<keyword evidence="3 7" id="KW-0812">Transmembrane</keyword>
<dbReference type="AlphaFoldDB" id="A0A5M3ZBG8"/>
<reference evidence="9 10" key="1">
    <citation type="submission" date="2020-01" db="EMBL/GenBank/DDBJ databases">
        <title>Aspergillus terreus IFO 6365 whole genome shotgun sequence.</title>
        <authorList>
            <person name="Kanamasa S."/>
            <person name="Takahashi H."/>
        </authorList>
    </citation>
    <scope>NUCLEOTIDE SEQUENCE [LARGE SCALE GENOMIC DNA]</scope>
    <source>
        <strain evidence="9 10">IFO 6365</strain>
    </source>
</reference>
<evidence type="ECO:0000256" key="2">
    <source>
        <dbReference type="ARBA" id="ARBA00022475"/>
    </source>
</evidence>
<dbReference type="GO" id="GO:0005886">
    <property type="term" value="C:plasma membrane"/>
    <property type="evidence" value="ECO:0007669"/>
    <property type="project" value="UniProtKB-SubCell"/>
</dbReference>